<evidence type="ECO:0000313" key="2">
    <source>
        <dbReference type="EMBL" id="EAU43294.1"/>
    </source>
</evidence>
<keyword evidence="3" id="KW-1185">Reference proteome</keyword>
<dbReference type="RefSeq" id="WP_007067268.1">
    <property type="nucleotide sequence ID" value="NZ_DS022272.1"/>
</dbReference>
<gene>
    <name evidence="2" type="ORF">FP2506_10631</name>
</gene>
<protein>
    <submittedName>
        <fullName evidence="2">Uncharacterized protein</fullName>
    </submittedName>
</protein>
<dbReference type="Proteomes" id="UP000004310">
    <property type="component" value="Unassembled WGS sequence"/>
</dbReference>
<dbReference type="AlphaFoldDB" id="Q0G4X0"/>
<name>Q0G4X0_9HYPH</name>
<organism evidence="2 3">
    <name type="scientific">Fulvimarina pelagi HTCC2506</name>
    <dbReference type="NCBI Taxonomy" id="314231"/>
    <lineage>
        <taxon>Bacteria</taxon>
        <taxon>Pseudomonadati</taxon>
        <taxon>Pseudomonadota</taxon>
        <taxon>Alphaproteobacteria</taxon>
        <taxon>Hyphomicrobiales</taxon>
        <taxon>Aurantimonadaceae</taxon>
        <taxon>Fulvimarina</taxon>
    </lineage>
</organism>
<evidence type="ECO:0000256" key="1">
    <source>
        <dbReference type="SAM" id="MobiDB-lite"/>
    </source>
</evidence>
<evidence type="ECO:0000313" key="3">
    <source>
        <dbReference type="Proteomes" id="UP000004310"/>
    </source>
</evidence>
<dbReference type="HOGENOM" id="CLU_2553345_0_0_5"/>
<proteinExistence type="predicted"/>
<accession>Q0G4X0</accession>
<comment type="caution">
    <text evidence="2">The sequence shown here is derived from an EMBL/GenBank/DDBJ whole genome shotgun (WGS) entry which is preliminary data.</text>
</comment>
<feature type="region of interest" description="Disordered" evidence="1">
    <location>
        <begin position="63"/>
        <end position="82"/>
    </location>
</feature>
<reference evidence="2 3" key="1">
    <citation type="journal article" date="2010" name="J. Bacteriol.">
        <title>Genome sequence of Fulvimarina pelagi HTCC2506T, a Mn(II)-oxidizing alphaproteobacterium possessing an aerobic anoxygenic photosynthetic gene cluster and Xanthorhodopsin.</title>
        <authorList>
            <person name="Kang I."/>
            <person name="Oh H.M."/>
            <person name="Lim S.I."/>
            <person name="Ferriera S."/>
            <person name="Giovannoni S.J."/>
            <person name="Cho J.C."/>
        </authorList>
    </citation>
    <scope>NUCLEOTIDE SEQUENCE [LARGE SCALE GENOMIC DNA]</scope>
    <source>
        <strain evidence="2 3">HTCC2506</strain>
    </source>
</reference>
<dbReference type="EMBL" id="AATP01000001">
    <property type="protein sequence ID" value="EAU43294.1"/>
    <property type="molecule type" value="Genomic_DNA"/>
</dbReference>
<sequence>MTHAVLISFSEFFSNLTPGREATEWRQKAEQFAFSTRFLEEISRDANGVIDPSVAETIVRTGHSLGGALTGPPKSERERVAQ</sequence>
<dbReference type="STRING" id="217511.GCA_001463845_00878"/>